<accession>A0ABD1ALQ4</accession>
<feature type="compositionally biased region" description="Polar residues" evidence="1">
    <location>
        <begin position="24"/>
        <end position="50"/>
    </location>
</feature>
<dbReference type="Proteomes" id="UP001558713">
    <property type="component" value="Unassembled WGS sequence"/>
</dbReference>
<protein>
    <submittedName>
        <fullName evidence="2">Uncharacterized protein</fullName>
    </submittedName>
</protein>
<feature type="region of interest" description="Disordered" evidence="1">
    <location>
        <begin position="69"/>
        <end position="93"/>
    </location>
</feature>
<comment type="caution">
    <text evidence="2">The sequence shown here is derived from an EMBL/GenBank/DDBJ whole genome shotgun (WGS) entry which is preliminary data.</text>
</comment>
<organism evidence="2 3">
    <name type="scientific">Cardamine amara subsp. amara</name>
    <dbReference type="NCBI Taxonomy" id="228776"/>
    <lineage>
        <taxon>Eukaryota</taxon>
        <taxon>Viridiplantae</taxon>
        <taxon>Streptophyta</taxon>
        <taxon>Embryophyta</taxon>
        <taxon>Tracheophyta</taxon>
        <taxon>Spermatophyta</taxon>
        <taxon>Magnoliopsida</taxon>
        <taxon>eudicotyledons</taxon>
        <taxon>Gunneridae</taxon>
        <taxon>Pentapetalae</taxon>
        <taxon>rosids</taxon>
        <taxon>malvids</taxon>
        <taxon>Brassicales</taxon>
        <taxon>Brassicaceae</taxon>
        <taxon>Cardamineae</taxon>
        <taxon>Cardamine</taxon>
    </lineage>
</organism>
<proteinExistence type="predicted"/>
<evidence type="ECO:0000256" key="1">
    <source>
        <dbReference type="SAM" id="MobiDB-lite"/>
    </source>
</evidence>
<evidence type="ECO:0000313" key="3">
    <source>
        <dbReference type="Proteomes" id="UP001558713"/>
    </source>
</evidence>
<dbReference type="AlphaFoldDB" id="A0ABD1ALQ4"/>
<gene>
    <name evidence="2" type="ORF">V5N11_013049</name>
</gene>
<dbReference type="EMBL" id="JBANAX010000637">
    <property type="protein sequence ID" value="KAL1199786.1"/>
    <property type="molecule type" value="Genomic_DNA"/>
</dbReference>
<name>A0ABD1ALQ4_CARAN</name>
<evidence type="ECO:0000313" key="2">
    <source>
        <dbReference type="EMBL" id="KAL1199786.1"/>
    </source>
</evidence>
<sequence length="108" mass="11786">MKDTFLSSSKAFSDSCIFGRGVNPSATISKENKPTGSANNSHTYAHPSQINPPEFVAMKHVLNRGVRNANTSVVSEPEPSREPRKSWHQLFTHSTSVTASSNVNTISR</sequence>
<reference evidence="2 3" key="1">
    <citation type="submission" date="2024-04" db="EMBL/GenBank/DDBJ databases">
        <title>Genome assembly C_amara_ONT_v2.</title>
        <authorList>
            <person name="Yant L."/>
            <person name="Moore C."/>
            <person name="Slenker M."/>
        </authorList>
    </citation>
    <scope>NUCLEOTIDE SEQUENCE [LARGE SCALE GENOMIC DNA]</scope>
    <source>
        <tissue evidence="2">Leaf</tissue>
    </source>
</reference>
<keyword evidence="3" id="KW-1185">Reference proteome</keyword>
<feature type="region of interest" description="Disordered" evidence="1">
    <location>
        <begin position="18"/>
        <end position="50"/>
    </location>
</feature>